<protein>
    <submittedName>
        <fullName evidence="2">Uncharacterized protein</fullName>
    </submittedName>
</protein>
<dbReference type="InterPro" id="IPR023213">
    <property type="entry name" value="CAT-like_dom_sf"/>
</dbReference>
<feature type="compositionally biased region" description="Polar residues" evidence="1">
    <location>
        <begin position="193"/>
        <end position="205"/>
    </location>
</feature>
<name>A0A3R7QZZ6_PENVA</name>
<evidence type="ECO:0000313" key="3">
    <source>
        <dbReference type="Proteomes" id="UP000283509"/>
    </source>
</evidence>
<accession>A0A3R7QZZ6</accession>
<evidence type="ECO:0000256" key="1">
    <source>
        <dbReference type="SAM" id="MobiDB-lite"/>
    </source>
</evidence>
<dbReference type="SUPFAM" id="SSF52777">
    <property type="entry name" value="CoA-dependent acyltransferases"/>
    <property type="match status" value="1"/>
</dbReference>
<feature type="compositionally biased region" description="Low complexity" evidence="1">
    <location>
        <begin position="178"/>
        <end position="192"/>
    </location>
</feature>
<keyword evidence="3" id="KW-1185">Reference proteome</keyword>
<dbReference type="EMBL" id="QCYY01000303">
    <property type="protein sequence ID" value="ROT85342.1"/>
    <property type="molecule type" value="Genomic_DNA"/>
</dbReference>
<feature type="compositionally biased region" description="Polar residues" evidence="1">
    <location>
        <begin position="9"/>
        <end position="21"/>
    </location>
</feature>
<feature type="region of interest" description="Disordered" evidence="1">
    <location>
        <begin position="1"/>
        <end position="29"/>
    </location>
</feature>
<dbReference type="OrthoDB" id="6370308at2759"/>
<sequence length="205" mass="22370">MRDKPQARLSMSGSATVSGQEGTVAGGGRWVRPAGNAETFFDAFQTRGMFVTAYWVTLRSAEPLQEASVGLALRHLFRKVPPLRTCFRRQGDCLWLCEMEEEAVDFQVEEEADPRRVMEDLMSQSFASHDGPLWRARLVRGAAGEDCPLEEVRASSLTRATSSSGTITASPTEPPTSGPTTSCSGSSMTSSPVDLSTTRSSWARW</sequence>
<comment type="caution">
    <text evidence="2">The sequence shown here is derived from an EMBL/GenBank/DDBJ whole genome shotgun (WGS) entry which is preliminary data.</text>
</comment>
<organism evidence="2 3">
    <name type="scientific">Penaeus vannamei</name>
    <name type="common">Whiteleg shrimp</name>
    <name type="synonym">Litopenaeus vannamei</name>
    <dbReference type="NCBI Taxonomy" id="6689"/>
    <lineage>
        <taxon>Eukaryota</taxon>
        <taxon>Metazoa</taxon>
        <taxon>Ecdysozoa</taxon>
        <taxon>Arthropoda</taxon>
        <taxon>Crustacea</taxon>
        <taxon>Multicrustacea</taxon>
        <taxon>Malacostraca</taxon>
        <taxon>Eumalacostraca</taxon>
        <taxon>Eucarida</taxon>
        <taxon>Decapoda</taxon>
        <taxon>Dendrobranchiata</taxon>
        <taxon>Penaeoidea</taxon>
        <taxon>Penaeidae</taxon>
        <taxon>Penaeus</taxon>
    </lineage>
</organism>
<evidence type="ECO:0000313" key="2">
    <source>
        <dbReference type="EMBL" id="ROT85342.1"/>
    </source>
</evidence>
<reference evidence="2 3" key="1">
    <citation type="submission" date="2018-04" db="EMBL/GenBank/DDBJ databases">
        <authorList>
            <person name="Zhang X."/>
            <person name="Yuan J."/>
            <person name="Li F."/>
            <person name="Xiang J."/>
        </authorList>
    </citation>
    <scope>NUCLEOTIDE SEQUENCE [LARGE SCALE GENOMIC DNA]</scope>
    <source>
        <tissue evidence="2">Muscle</tissue>
    </source>
</reference>
<feature type="compositionally biased region" description="Low complexity" evidence="1">
    <location>
        <begin position="154"/>
        <end position="164"/>
    </location>
</feature>
<proteinExistence type="predicted"/>
<dbReference type="AlphaFoldDB" id="A0A3R7QZZ6"/>
<dbReference type="Proteomes" id="UP000283509">
    <property type="component" value="Unassembled WGS sequence"/>
</dbReference>
<feature type="region of interest" description="Disordered" evidence="1">
    <location>
        <begin position="154"/>
        <end position="205"/>
    </location>
</feature>
<gene>
    <name evidence="2" type="ORF">C7M84_016171</name>
</gene>
<dbReference type="Gene3D" id="3.30.559.10">
    <property type="entry name" value="Chloramphenicol acetyltransferase-like domain"/>
    <property type="match status" value="1"/>
</dbReference>
<reference evidence="2 3" key="2">
    <citation type="submission" date="2019-01" db="EMBL/GenBank/DDBJ databases">
        <title>The decoding of complex shrimp genome reveals the adaptation for benthos swimmer, frequently molting mechanism and breeding impact on genome.</title>
        <authorList>
            <person name="Sun Y."/>
            <person name="Gao Y."/>
            <person name="Yu Y."/>
        </authorList>
    </citation>
    <scope>NUCLEOTIDE SEQUENCE [LARGE SCALE GENOMIC DNA]</scope>
    <source>
        <tissue evidence="2">Muscle</tissue>
    </source>
</reference>